<sequence>MQRIEEVALQASELSSVAGEGSANYGPIWVFWWQGVNDAPLRVKACISSIRRNSNGHQVIVITQSNVREYTNLPDYIFSKLADGNITLTHFSDILRFNLLHLHGGIWMDATLYVVRPLTSTRYSGSFFTCSGYPDPTFFNVADGKWTGFFIGGCENESLFAFMNQFFLTYWKNNDQLIDYFLIDYALKYAYDHEIGSLRSWCENERGQDNPELFDLAPIVSEPFDEKKWSELTERTDVFKLSWKKPASYPEGSFGDRLVKKMFFDNTEGNAS</sequence>
<reference evidence="1 2" key="1">
    <citation type="submission" date="2019-10" db="EMBL/GenBank/DDBJ databases">
        <authorList>
            <consortium name="Melissa Lawson"/>
            <person name="O'neill I."/>
        </authorList>
    </citation>
    <scope>NUCLEOTIDE SEQUENCE [LARGE SCALE GENOMIC DNA]</scope>
    <source>
        <strain evidence="1">LH_23</strain>
    </source>
</reference>
<gene>
    <name evidence="1" type="ORF">BIFLH23_01064</name>
</gene>
<comment type="caution">
    <text evidence="1">The sequence shown here is derived from an EMBL/GenBank/DDBJ whole genome shotgun (WGS) entry which is preliminary data.</text>
</comment>
<dbReference type="AlphaFoldDB" id="A0A8U0LD23"/>
<dbReference type="Proteomes" id="UP000494246">
    <property type="component" value="Unassembled WGS sequence"/>
</dbReference>
<dbReference type="Pfam" id="PF05704">
    <property type="entry name" value="Caps_synth"/>
    <property type="match status" value="1"/>
</dbReference>
<name>A0A8U0LD23_BIFLI</name>
<dbReference type="Gene3D" id="3.90.550.20">
    <property type="match status" value="1"/>
</dbReference>
<accession>A0A8U0LD23</accession>
<dbReference type="GO" id="GO:0016757">
    <property type="term" value="F:glycosyltransferase activity"/>
    <property type="evidence" value="ECO:0007669"/>
    <property type="project" value="InterPro"/>
</dbReference>
<protein>
    <submittedName>
        <fullName evidence="1">Capsular polysaccharide synthesis protein</fullName>
    </submittedName>
</protein>
<evidence type="ECO:0000313" key="1">
    <source>
        <dbReference type="EMBL" id="VWQ35352.1"/>
    </source>
</evidence>
<evidence type="ECO:0000313" key="2">
    <source>
        <dbReference type="Proteomes" id="UP000494246"/>
    </source>
</evidence>
<dbReference type="SUPFAM" id="SSF53448">
    <property type="entry name" value="Nucleotide-diphospho-sugar transferases"/>
    <property type="match status" value="1"/>
</dbReference>
<dbReference type="InterPro" id="IPR029044">
    <property type="entry name" value="Nucleotide-diphossugar_trans"/>
</dbReference>
<proteinExistence type="predicted"/>
<organism evidence="1 2">
    <name type="scientific">Bifidobacterium longum subsp. infantis</name>
    <dbReference type="NCBI Taxonomy" id="1682"/>
    <lineage>
        <taxon>Bacteria</taxon>
        <taxon>Bacillati</taxon>
        <taxon>Actinomycetota</taxon>
        <taxon>Actinomycetes</taxon>
        <taxon>Bifidobacteriales</taxon>
        <taxon>Bifidobacteriaceae</taxon>
        <taxon>Bifidobacterium</taxon>
    </lineage>
</organism>
<dbReference type="EMBL" id="CABWKH010000012">
    <property type="protein sequence ID" value="VWQ35352.1"/>
    <property type="molecule type" value="Genomic_DNA"/>
</dbReference>
<dbReference type="InterPro" id="IPR008441">
    <property type="entry name" value="AfumC-like_glycosyl_Trfase"/>
</dbReference>